<evidence type="ECO:0000256" key="4">
    <source>
        <dbReference type="ARBA" id="ARBA00022898"/>
    </source>
</evidence>
<dbReference type="PANTHER" id="PTHR11986">
    <property type="entry name" value="AMINOTRANSFERASE CLASS III"/>
    <property type="match status" value="1"/>
</dbReference>
<dbReference type="InterPro" id="IPR015422">
    <property type="entry name" value="PyrdxlP-dep_Trfase_small"/>
</dbReference>
<feature type="non-terminal residue" evidence="5">
    <location>
        <position position="1"/>
    </location>
</feature>
<feature type="non-terminal residue" evidence="5">
    <location>
        <position position="97"/>
    </location>
</feature>
<keyword evidence="4" id="KW-0663">Pyridoxal phosphate</keyword>
<dbReference type="GO" id="GO:0042802">
    <property type="term" value="F:identical protein binding"/>
    <property type="evidence" value="ECO:0007669"/>
    <property type="project" value="TreeGrafter"/>
</dbReference>
<evidence type="ECO:0000313" key="6">
    <source>
        <dbReference type="Proteomes" id="UP000194565"/>
    </source>
</evidence>
<evidence type="ECO:0000256" key="3">
    <source>
        <dbReference type="ARBA" id="ARBA00022576"/>
    </source>
</evidence>
<evidence type="ECO:0000256" key="1">
    <source>
        <dbReference type="ARBA" id="ARBA00001933"/>
    </source>
</evidence>
<dbReference type="InterPro" id="IPR015424">
    <property type="entry name" value="PyrdxlP-dep_Trfase"/>
</dbReference>
<dbReference type="Gene3D" id="3.40.640.10">
    <property type="entry name" value="Type I PLP-dependent aspartate aminotransferase-like (Major domain)"/>
    <property type="match status" value="1"/>
</dbReference>
<comment type="caution">
    <text evidence="5">The sequence shown here is derived from an EMBL/GenBank/DDBJ whole genome shotgun (WGS) entry which is preliminary data.</text>
</comment>
<dbReference type="InterPro" id="IPR015421">
    <property type="entry name" value="PyrdxlP-dep_Trfase_major"/>
</dbReference>
<gene>
    <name evidence="5" type="ORF">HC62_03520</name>
</gene>
<comment type="similarity">
    <text evidence="2">Belongs to the class-III pyridoxal-phosphate-dependent aminotransferase family.</text>
</comment>
<organism evidence="5 6">
    <name type="scientific">Acetobacter tropicalis</name>
    <dbReference type="NCBI Taxonomy" id="104102"/>
    <lineage>
        <taxon>Bacteria</taxon>
        <taxon>Pseudomonadati</taxon>
        <taxon>Pseudomonadota</taxon>
        <taxon>Alphaproteobacteria</taxon>
        <taxon>Acetobacterales</taxon>
        <taxon>Acetobacteraceae</taxon>
        <taxon>Acetobacter</taxon>
    </lineage>
</organism>
<dbReference type="EC" id="2.6.1.19" evidence="5"/>
<name>A0A251ZWG2_9PROT</name>
<dbReference type="GO" id="GO:0034386">
    <property type="term" value="F:4-aminobutyrate:2-oxoglutarate transaminase activity"/>
    <property type="evidence" value="ECO:0007669"/>
    <property type="project" value="UniProtKB-EC"/>
</dbReference>
<accession>A0A251ZWG2</accession>
<reference evidence="5 6" key="1">
    <citation type="submission" date="2014-06" db="EMBL/GenBank/DDBJ databases">
        <authorList>
            <person name="Ju J."/>
            <person name="Zhang J."/>
        </authorList>
    </citation>
    <scope>NUCLEOTIDE SEQUENCE [LARGE SCALE GENOMIC DNA]</scope>
    <source>
        <strain evidence="5">DmW_042</strain>
    </source>
</reference>
<dbReference type="AlphaFoldDB" id="A0A251ZWG2"/>
<dbReference type="InterPro" id="IPR005814">
    <property type="entry name" value="Aminotrans_3"/>
</dbReference>
<dbReference type="GO" id="GO:0030170">
    <property type="term" value="F:pyridoxal phosphate binding"/>
    <property type="evidence" value="ECO:0007669"/>
    <property type="project" value="InterPro"/>
</dbReference>
<proteinExistence type="inferred from homology"/>
<protein>
    <submittedName>
        <fullName evidence="5">4-aminobutyrate aminotransferase</fullName>
        <ecNumber evidence="5">2.6.1.19</ecNumber>
    </submittedName>
</protein>
<dbReference type="Gene3D" id="3.90.1150.10">
    <property type="entry name" value="Aspartate Aminotransferase, domain 1"/>
    <property type="match status" value="1"/>
</dbReference>
<evidence type="ECO:0000313" key="5">
    <source>
        <dbReference type="EMBL" id="OUI79005.1"/>
    </source>
</evidence>
<keyword evidence="5" id="KW-0808">Transferase</keyword>
<evidence type="ECO:0000256" key="2">
    <source>
        <dbReference type="ARBA" id="ARBA00008954"/>
    </source>
</evidence>
<dbReference type="RefSeq" id="WP_140329746.1">
    <property type="nucleotide sequence ID" value="NZ_JOMM01000164.1"/>
</dbReference>
<dbReference type="InterPro" id="IPR050103">
    <property type="entry name" value="Class-III_PLP-dep_AT"/>
</dbReference>
<comment type="cofactor">
    <cofactor evidence="1">
        <name>pyridoxal 5'-phosphate</name>
        <dbReference type="ChEBI" id="CHEBI:597326"/>
    </cofactor>
</comment>
<dbReference type="Proteomes" id="UP000194565">
    <property type="component" value="Unassembled WGS sequence"/>
</dbReference>
<dbReference type="Pfam" id="PF00202">
    <property type="entry name" value="Aminotran_3"/>
    <property type="match status" value="1"/>
</dbReference>
<dbReference type="PANTHER" id="PTHR11986:SF58">
    <property type="entry name" value="LEUCINE_METHIONINE RACEMASE"/>
    <property type="match status" value="1"/>
</dbReference>
<dbReference type="SUPFAM" id="SSF53383">
    <property type="entry name" value="PLP-dependent transferases"/>
    <property type="match status" value="1"/>
</dbReference>
<sequence length="97" mass="10080">MFGIEHSGVEPDLVSVAKSLGGGFPISGVIGRADLMDSVPPGGLGGTYAGAPLACAAALAVLDIIEEEKLIDRANTMGERLKARINGWHKRKDILPV</sequence>
<keyword evidence="3 5" id="KW-0032">Aminotransferase</keyword>
<dbReference type="EMBL" id="JOMM01000164">
    <property type="protein sequence ID" value="OUI79005.1"/>
    <property type="molecule type" value="Genomic_DNA"/>
</dbReference>